<dbReference type="EMBL" id="JAUSUZ010000001">
    <property type="protein sequence ID" value="MDQ0364912.1"/>
    <property type="molecule type" value="Genomic_DNA"/>
</dbReference>
<gene>
    <name evidence="4" type="ORF">J2S42_001581</name>
</gene>
<comment type="caution">
    <text evidence="4">The sequence shown here is derived from an EMBL/GenBank/DDBJ whole genome shotgun (WGS) entry which is preliminary data.</text>
</comment>
<evidence type="ECO:0000256" key="2">
    <source>
        <dbReference type="ARBA" id="ARBA00022553"/>
    </source>
</evidence>
<proteinExistence type="predicted"/>
<dbReference type="Gene3D" id="1.10.1200.10">
    <property type="entry name" value="ACP-like"/>
    <property type="match status" value="1"/>
</dbReference>
<accession>A0AAE3VX47</accession>
<feature type="domain" description="Carrier" evidence="3">
    <location>
        <begin position="1"/>
        <end position="76"/>
    </location>
</feature>
<dbReference type="InterPro" id="IPR036736">
    <property type="entry name" value="ACP-like_sf"/>
</dbReference>
<keyword evidence="2" id="KW-0597">Phosphoprotein</keyword>
<keyword evidence="1" id="KW-0596">Phosphopantetheine</keyword>
<evidence type="ECO:0000259" key="3">
    <source>
        <dbReference type="PROSITE" id="PS50075"/>
    </source>
</evidence>
<dbReference type="Proteomes" id="UP001240236">
    <property type="component" value="Unassembled WGS sequence"/>
</dbReference>
<dbReference type="Pfam" id="PF00550">
    <property type="entry name" value="PP-binding"/>
    <property type="match status" value="1"/>
</dbReference>
<dbReference type="SUPFAM" id="SSF47336">
    <property type="entry name" value="ACP-like"/>
    <property type="match status" value="1"/>
</dbReference>
<keyword evidence="5" id="KW-1185">Reference proteome</keyword>
<evidence type="ECO:0000313" key="5">
    <source>
        <dbReference type="Proteomes" id="UP001240236"/>
    </source>
</evidence>
<evidence type="ECO:0000313" key="4">
    <source>
        <dbReference type="EMBL" id="MDQ0364912.1"/>
    </source>
</evidence>
<evidence type="ECO:0000256" key="1">
    <source>
        <dbReference type="ARBA" id="ARBA00022450"/>
    </source>
</evidence>
<dbReference type="AlphaFoldDB" id="A0AAE3VX47"/>
<organism evidence="4 5">
    <name type="scientific">Catenuloplanes indicus</name>
    <dbReference type="NCBI Taxonomy" id="137267"/>
    <lineage>
        <taxon>Bacteria</taxon>
        <taxon>Bacillati</taxon>
        <taxon>Actinomycetota</taxon>
        <taxon>Actinomycetes</taxon>
        <taxon>Micromonosporales</taxon>
        <taxon>Micromonosporaceae</taxon>
        <taxon>Catenuloplanes</taxon>
    </lineage>
</organism>
<dbReference type="InterPro" id="IPR009081">
    <property type="entry name" value="PP-bd_ACP"/>
</dbReference>
<dbReference type="RefSeq" id="WP_307236802.1">
    <property type="nucleotide sequence ID" value="NZ_JAUSUZ010000001.1"/>
</dbReference>
<protein>
    <submittedName>
        <fullName evidence="4">Acyl carrier protein</fullName>
    </submittedName>
</protein>
<sequence length="84" mass="9354">MDPRFTELLTGYLPYLDGRPLTPDSRLRDLGLDSMHSIDLLFAIEDALQVTLPDDYLNDETFATAGSLWEAVRVSRDAVAPGRS</sequence>
<name>A0AAE3VX47_9ACTN</name>
<dbReference type="PROSITE" id="PS00012">
    <property type="entry name" value="PHOSPHOPANTETHEINE"/>
    <property type="match status" value="1"/>
</dbReference>
<dbReference type="InterPro" id="IPR006162">
    <property type="entry name" value="Ppantetheine_attach_site"/>
</dbReference>
<reference evidence="4 5" key="1">
    <citation type="submission" date="2023-07" db="EMBL/GenBank/DDBJ databases">
        <title>Sequencing the genomes of 1000 actinobacteria strains.</title>
        <authorList>
            <person name="Klenk H.-P."/>
        </authorList>
    </citation>
    <scope>NUCLEOTIDE SEQUENCE [LARGE SCALE GENOMIC DNA]</scope>
    <source>
        <strain evidence="4 5">DSM 44709</strain>
    </source>
</reference>
<dbReference type="PROSITE" id="PS50075">
    <property type="entry name" value="CARRIER"/>
    <property type="match status" value="1"/>
</dbReference>